<evidence type="ECO:0000256" key="6">
    <source>
        <dbReference type="ARBA" id="ARBA00022918"/>
    </source>
</evidence>
<evidence type="ECO:0000256" key="5">
    <source>
        <dbReference type="ARBA" id="ARBA00022801"/>
    </source>
</evidence>
<evidence type="ECO:0000256" key="1">
    <source>
        <dbReference type="ARBA" id="ARBA00022679"/>
    </source>
</evidence>
<dbReference type="GO" id="GO:0003964">
    <property type="term" value="F:RNA-directed DNA polymerase activity"/>
    <property type="evidence" value="ECO:0007669"/>
    <property type="project" value="UniProtKB-KW"/>
</dbReference>
<keyword evidence="3" id="KW-0540">Nuclease</keyword>
<dbReference type="Pfam" id="PF17917">
    <property type="entry name" value="RT_RNaseH"/>
    <property type="match status" value="1"/>
</dbReference>
<evidence type="ECO:0000256" key="4">
    <source>
        <dbReference type="ARBA" id="ARBA00022759"/>
    </source>
</evidence>
<evidence type="ECO:0000313" key="9">
    <source>
        <dbReference type="Proteomes" id="UP001341281"/>
    </source>
</evidence>
<keyword evidence="6" id="KW-0695">RNA-directed DNA polymerase</keyword>
<dbReference type="PANTHER" id="PTHR35046">
    <property type="entry name" value="ZINC KNUCKLE (CCHC-TYPE) FAMILY PROTEIN"/>
    <property type="match status" value="1"/>
</dbReference>
<dbReference type="InterPro" id="IPR043128">
    <property type="entry name" value="Rev_trsase/Diguanyl_cyclase"/>
</dbReference>
<dbReference type="AlphaFoldDB" id="A0AAQ3URJ5"/>
<sequence>MKPRLKQYTDGRSLPWSHKSGAFSRLAGFYRRFVKDFSTLAAPLHKLTTKGAPFTWASTHENCFNTLKDNVIGLGGVLLQDGKPLAYFSEKLSGPSVNNSTYDKALYALVRSLQTWQHYLWPKEFVIHSDHESLKYIRSQPKLNH</sequence>
<gene>
    <name evidence="8" type="ORF">U9M48_042496</name>
</gene>
<evidence type="ECO:0000256" key="2">
    <source>
        <dbReference type="ARBA" id="ARBA00022695"/>
    </source>
</evidence>
<organism evidence="8 9">
    <name type="scientific">Paspalum notatum var. saurae</name>
    <dbReference type="NCBI Taxonomy" id="547442"/>
    <lineage>
        <taxon>Eukaryota</taxon>
        <taxon>Viridiplantae</taxon>
        <taxon>Streptophyta</taxon>
        <taxon>Embryophyta</taxon>
        <taxon>Tracheophyta</taxon>
        <taxon>Spermatophyta</taxon>
        <taxon>Magnoliopsida</taxon>
        <taxon>Liliopsida</taxon>
        <taxon>Poales</taxon>
        <taxon>Poaceae</taxon>
        <taxon>PACMAD clade</taxon>
        <taxon>Panicoideae</taxon>
        <taxon>Andropogonodae</taxon>
        <taxon>Paspaleae</taxon>
        <taxon>Paspalinae</taxon>
        <taxon>Paspalum</taxon>
    </lineage>
</organism>
<keyword evidence="9" id="KW-1185">Reference proteome</keyword>
<dbReference type="SUPFAM" id="SSF56672">
    <property type="entry name" value="DNA/RNA polymerases"/>
    <property type="match status" value="1"/>
</dbReference>
<keyword evidence="1" id="KW-0808">Transferase</keyword>
<keyword evidence="4" id="KW-0255">Endonuclease</keyword>
<name>A0AAQ3URJ5_PASNO</name>
<dbReference type="InterPro" id="IPR041373">
    <property type="entry name" value="RT_RNaseH"/>
</dbReference>
<keyword evidence="2" id="KW-0548">Nucleotidyltransferase</keyword>
<evidence type="ECO:0000259" key="7">
    <source>
        <dbReference type="Pfam" id="PF17917"/>
    </source>
</evidence>
<dbReference type="Gene3D" id="3.30.70.270">
    <property type="match status" value="1"/>
</dbReference>
<dbReference type="EMBL" id="CP144754">
    <property type="protein sequence ID" value="WVZ96916.1"/>
    <property type="molecule type" value="Genomic_DNA"/>
</dbReference>
<accession>A0AAQ3URJ5</accession>
<proteinExistence type="predicted"/>
<feature type="domain" description="Reverse transcriptase RNase H-like" evidence="7">
    <location>
        <begin position="72"/>
        <end position="142"/>
    </location>
</feature>
<dbReference type="GO" id="GO:0004519">
    <property type="term" value="F:endonuclease activity"/>
    <property type="evidence" value="ECO:0007669"/>
    <property type="project" value="UniProtKB-KW"/>
</dbReference>
<evidence type="ECO:0000313" key="8">
    <source>
        <dbReference type="EMBL" id="WVZ96916.1"/>
    </source>
</evidence>
<protein>
    <recommendedName>
        <fullName evidence="7">Reverse transcriptase RNase H-like domain-containing protein</fullName>
    </recommendedName>
</protein>
<evidence type="ECO:0000256" key="3">
    <source>
        <dbReference type="ARBA" id="ARBA00022722"/>
    </source>
</evidence>
<reference evidence="8 9" key="1">
    <citation type="submission" date="2024-02" db="EMBL/GenBank/DDBJ databases">
        <title>High-quality chromosome-scale genome assembly of Pensacola bahiagrass (Paspalum notatum Flugge var. saurae).</title>
        <authorList>
            <person name="Vega J.M."/>
            <person name="Podio M."/>
            <person name="Orjuela J."/>
            <person name="Siena L.A."/>
            <person name="Pessino S.C."/>
            <person name="Combes M.C."/>
            <person name="Mariac C."/>
            <person name="Albertini E."/>
            <person name="Pupilli F."/>
            <person name="Ortiz J.P.A."/>
            <person name="Leblanc O."/>
        </authorList>
    </citation>
    <scope>NUCLEOTIDE SEQUENCE [LARGE SCALE GENOMIC DNA]</scope>
    <source>
        <strain evidence="8">R1</strain>
        <tissue evidence="8">Leaf</tissue>
    </source>
</reference>
<dbReference type="Proteomes" id="UP001341281">
    <property type="component" value="Chromosome 10"/>
</dbReference>
<dbReference type="InterPro" id="IPR043502">
    <property type="entry name" value="DNA/RNA_pol_sf"/>
</dbReference>
<dbReference type="PANTHER" id="PTHR35046:SF9">
    <property type="entry name" value="RNA-DIRECTED DNA POLYMERASE"/>
    <property type="match status" value="1"/>
</dbReference>
<dbReference type="GO" id="GO:0016787">
    <property type="term" value="F:hydrolase activity"/>
    <property type="evidence" value="ECO:0007669"/>
    <property type="project" value="UniProtKB-KW"/>
</dbReference>
<keyword evidence="5" id="KW-0378">Hydrolase</keyword>